<evidence type="ECO:0000313" key="3">
    <source>
        <dbReference type="EMBL" id="ONN71517.1"/>
    </source>
</evidence>
<dbReference type="Proteomes" id="UP000189310">
    <property type="component" value="Unassembled WGS sequence"/>
</dbReference>
<organism evidence="3 4">
    <name type="scientific">Pseudomonas oryzihabitans</name>
    <dbReference type="NCBI Taxonomy" id="47885"/>
    <lineage>
        <taxon>Bacteria</taxon>
        <taxon>Pseudomonadati</taxon>
        <taxon>Pseudomonadota</taxon>
        <taxon>Gammaproteobacteria</taxon>
        <taxon>Pseudomonadales</taxon>
        <taxon>Pseudomonadaceae</taxon>
        <taxon>Pseudomonas</taxon>
    </lineage>
</organism>
<reference evidence="3 4" key="1">
    <citation type="submission" date="2017-01" db="EMBL/GenBank/DDBJ databases">
        <title>Pseudomonas psychrotolerans genome sequencing and assembly.</title>
        <authorList>
            <person name="Vyas B."/>
            <person name="Mayilraj S."/>
        </authorList>
    </citation>
    <scope>NUCLEOTIDE SEQUENCE [LARGE SCALE GENOMIC DNA]</scope>
    <source>
        <strain evidence="3 4">SDS18</strain>
    </source>
</reference>
<evidence type="ECO:0000259" key="2">
    <source>
        <dbReference type="Pfam" id="PF02481"/>
    </source>
</evidence>
<evidence type="ECO:0000313" key="4">
    <source>
        <dbReference type="Proteomes" id="UP000189310"/>
    </source>
</evidence>
<dbReference type="PANTHER" id="PTHR43022">
    <property type="entry name" value="PROTEIN SMF"/>
    <property type="match status" value="1"/>
</dbReference>
<feature type="domain" description="Smf/DprA SLOG" evidence="2">
    <location>
        <begin position="19"/>
        <end position="217"/>
    </location>
</feature>
<dbReference type="InterPro" id="IPR057666">
    <property type="entry name" value="DrpA_SLOG"/>
</dbReference>
<evidence type="ECO:0000256" key="1">
    <source>
        <dbReference type="ARBA" id="ARBA00006525"/>
    </source>
</evidence>
<sequence length="261" mass="28784">MDSIERDLDACEKLGVKVFSSFDSEYPDTFRKIPDAPPIIYCKGEYRLLKEKCLTVIGTREPTLVGVESAKRITAWFAENGWVIVSGLAVGVDATAHKQCLDSRGKTIAVLAHGLEKIYPAENKHLAASIMDQGGLLMSEYAPYSKVFKSGFVERDRLQAALSMGTVLVQTGVQGGSLHASRASLFYNRILIVVNPVAADIDAQQEKIEGNLKIINTANKSELSSYLKCSAFMLENIRTLKGRGDYESLNFELNKSYNNFS</sequence>
<protein>
    <recommendedName>
        <fullName evidence="2">Smf/DprA SLOG domain-containing protein</fullName>
    </recommendedName>
</protein>
<dbReference type="Pfam" id="PF02481">
    <property type="entry name" value="DNA_processg_A"/>
    <property type="match status" value="1"/>
</dbReference>
<dbReference type="SUPFAM" id="SSF102405">
    <property type="entry name" value="MCP/YpsA-like"/>
    <property type="match status" value="1"/>
</dbReference>
<gene>
    <name evidence="3" type="ORF">BVL52_10155</name>
</gene>
<comment type="caution">
    <text evidence="3">The sequence shown here is derived from an EMBL/GenBank/DDBJ whole genome shotgun (WGS) entry which is preliminary data.</text>
</comment>
<name>A0ABX3IT20_9PSED</name>
<dbReference type="EMBL" id="MTLN01000005">
    <property type="protein sequence ID" value="ONN71517.1"/>
    <property type="molecule type" value="Genomic_DNA"/>
</dbReference>
<proteinExistence type="inferred from homology"/>
<dbReference type="PANTHER" id="PTHR43022:SF1">
    <property type="entry name" value="PROTEIN SMF"/>
    <property type="match status" value="1"/>
</dbReference>
<accession>A0ABX3IT20</accession>
<comment type="similarity">
    <text evidence="1">Belongs to the DprA/Smf family.</text>
</comment>
<dbReference type="Gene3D" id="3.40.50.450">
    <property type="match status" value="1"/>
</dbReference>
<dbReference type="InterPro" id="IPR003488">
    <property type="entry name" value="DprA"/>
</dbReference>
<keyword evidence="4" id="KW-1185">Reference proteome</keyword>